<accession>A0AAV5WBF3</accession>
<dbReference type="PANTHER" id="PTHR19375">
    <property type="entry name" value="HEAT SHOCK PROTEIN 70KDA"/>
    <property type="match status" value="1"/>
</dbReference>
<dbReference type="FunFam" id="3.90.640.10:FF:000029">
    <property type="entry name" value="Heat shock protein 110"/>
    <property type="match status" value="1"/>
</dbReference>
<protein>
    <recommendedName>
        <fullName evidence="7">Heat shock protein 70</fullName>
    </recommendedName>
</protein>
<dbReference type="GO" id="GO:0140662">
    <property type="term" value="F:ATP-dependent protein folding chaperone"/>
    <property type="evidence" value="ECO:0007669"/>
    <property type="project" value="InterPro"/>
</dbReference>
<dbReference type="Pfam" id="PF00012">
    <property type="entry name" value="HSP70"/>
    <property type="match status" value="1"/>
</dbReference>
<evidence type="ECO:0000256" key="4">
    <source>
        <dbReference type="RuleBase" id="RU003322"/>
    </source>
</evidence>
<keyword evidence="2 4" id="KW-0547">Nucleotide-binding</keyword>
<evidence type="ECO:0000313" key="5">
    <source>
        <dbReference type="EMBL" id="GMT27342.1"/>
    </source>
</evidence>
<gene>
    <name evidence="5" type="ORF">PFISCL1PPCAC_18639</name>
</gene>
<comment type="caution">
    <text evidence="5">The sequence shown here is derived from an EMBL/GenBank/DDBJ whole genome shotgun (WGS) entry which is preliminary data.</text>
</comment>
<dbReference type="Gene3D" id="3.30.420.40">
    <property type="match status" value="2"/>
</dbReference>
<comment type="similarity">
    <text evidence="1 4">Belongs to the heat shock protein 70 family.</text>
</comment>
<evidence type="ECO:0000256" key="2">
    <source>
        <dbReference type="ARBA" id="ARBA00022741"/>
    </source>
</evidence>
<keyword evidence="6" id="KW-1185">Reference proteome</keyword>
<dbReference type="InterPro" id="IPR018181">
    <property type="entry name" value="Heat_shock_70_CS"/>
</dbReference>
<sequence>SMSKAIGIDLGTTFTCVAYMKTAAEVAVIPNNNGNKITPSVVTYESKLTIMGEDAVAKRGKDPKNSIFQVKRFMGREANDTEIKKRTYPFEIIASNKGNASIRITPAGSKESKVLSSEQISGDIIRYVKTMAEKAMGHEVTEAVVTVPAKFTNAQRQATVDAGEIAGLKVLRIINEPTAAALAYGFGKPQSDKPRLVLVYDLGGGTFDVSIVEIKGTEAVVKSTQGQTFLGGEDFDYRLYEEAVAKFRKMGVETAEDGDFPLHQSCERAKRTLSSCETAEIEHYDKSGKKFTYTVKRETFEELCQDLFEKTIDCVKDAIRESKCDKSSIDDVVLVGGSSRIPKVQQMLSELFEKTKLKFDIPPDHAVAHGAAILASSISKSGDMAGGKPGSGAVRLADVTPFTLGTGLSYDRMSVLIPRNTPYPTKMSDGFSNARDFMTSFNFKVLEGEKAIASHNNVLGTVEISCEPKLVNENHMIATYSIDENGILSVHVKDVDTGKEVQTTVKTSTLSVAERNEMVKDAKKRAADEEIELEKFKARTAFADVVMRVKTSVHRAAGEDKKKAMRDLVSREEMWIEEKVDRTNDELYKRAEAIRTELATL</sequence>
<name>A0AAV5WBF3_9BILA</name>
<evidence type="ECO:0000256" key="3">
    <source>
        <dbReference type="ARBA" id="ARBA00022840"/>
    </source>
</evidence>
<dbReference type="GO" id="GO:0005524">
    <property type="term" value="F:ATP binding"/>
    <property type="evidence" value="ECO:0007669"/>
    <property type="project" value="UniProtKB-KW"/>
</dbReference>
<dbReference type="PRINTS" id="PR00301">
    <property type="entry name" value="HEATSHOCK70"/>
</dbReference>
<dbReference type="Proteomes" id="UP001432322">
    <property type="component" value="Unassembled WGS sequence"/>
</dbReference>
<reference evidence="5" key="1">
    <citation type="submission" date="2023-10" db="EMBL/GenBank/DDBJ databases">
        <title>Genome assembly of Pristionchus species.</title>
        <authorList>
            <person name="Yoshida K."/>
            <person name="Sommer R.J."/>
        </authorList>
    </citation>
    <scope>NUCLEOTIDE SEQUENCE</scope>
    <source>
        <strain evidence="5">RS5133</strain>
    </source>
</reference>
<evidence type="ECO:0000256" key="1">
    <source>
        <dbReference type="ARBA" id="ARBA00007381"/>
    </source>
</evidence>
<dbReference type="PROSITE" id="PS00329">
    <property type="entry name" value="HSP70_2"/>
    <property type="match status" value="1"/>
</dbReference>
<proteinExistence type="inferred from homology"/>
<dbReference type="CDD" id="cd24028">
    <property type="entry name" value="ASKHA_NBD_HSP70_HSPA1-like"/>
    <property type="match status" value="1"/>
</dbReference>
<dbReference type="Gene3D" id="2.60.34.10">
    <property type="entry name" value="Substrate Binding Domain Of DNAk, Chain A, domain 1"/>
    <property type="match status" value="1"/>
</dbReference>
<keyword evidence="3 4" id="KW-0067">ATP-binding</keyword>
<dbReference type="InterPro" id="IPR043129">
    <property type="entry name" value="ATPase_NBD"/>
</dbReference>
<feature type="non-terminal residue" evidence="5">
    <location>
        <position position="1"/>
    </location>
</feature>
<feature type="non-terminal residue" evidence="5">
    <location>
        <position position="601"/>
    </location>
</feature>
<dbReference type="InterPro" id="IPR029047">
    <property type="entry name" value="HSP70_peptide-bd_sf"/>
</dbReference>
<dbReference type="Gene3D" id="3.30.30.30">
    <property type="match status" value="1"/>
</dbReference>
<evidence type="ECO:0000313" key="6">
    <source>
        <dbReference type="Proteomes" id="UP001432322"/>
    </source>
</evidence>
<dbReference type="FunFam" id="3.30.420.40:FF:000673">
    <property type="entry name" value="Uncharacterized protein"/>
    <property type="match status" value="1"/>
</dbReference>
<organism evidence="5 6">
    <name type="scientific">Pristionchus fissidentatus</name>
    <dbReference type="NCBI Taxonomy" id="1538716"/>
    <lineage>
        <taxon>Eukaryota</taxon>
        <taxon>Metazoa</taxon>
        <taxon>Ecdysozoa</taxon>
        <taxon>Nematoda</taxon>
        <taxon>Chromadorea</taxon>
        <taxon>Rhabditida</taxon>
        <taxon>Rhabditina</taxon>
        <taxon>Diplogasteromorpha</taxon>
        <taxon>Diplogasteroidea</taxon>
        <taxon>Neodiplogasteridae</taxon>
        <taxon>Pristionchus</taxon>
    </lineage>
</organism>
<dbReference type="SUPFAM" id="SSF100920">
    <property type="entry name" value="Heat shock protein 70kD (HSP70), peptide-binding domain"/>
    <property type="match status" value="1"/>
</dbReference>
<evidence type="ECO:0008006" key="7">
    <source>
        <dbReference type="Google" id="ProtNLM"/>
    </source>
</evidence>
<dbReference type="AlphaFoldDB" id="A0AAV5WBF3"/>
<dbReference type="SUPFAM" id="SSF53067">
    <property type="entry name" value="Actin-like ATPase domain"/>
    <property type="match status" value="2"/>
</dbReference>
<dbReference type="Gene3D" id="3.90.640.10">
    <property type="entry name" value="Actin, Chain A, domain 4"/>
    <property type="match status" value="1"/>
</dbReference>
<dbReference type="EMBL" id="BTSY01000005">
    <property type="protein sequence ID" value="GMT27342.1"/>
    <property type="molecule type" value="Genomic_DNA"/>
</dbReference>
<dbReference type="InterPro" id="IPR013126">
    <property type="entry name" value="Hsp_70_fam"/>
</dbReference>
<dbReference type="GO" id="GO:0006950">
    <property type="term" value="P:response to stress"/>
    <property type="evidence" value="ECO:0007669"/>
    <property type="project" value="UniProtKB-ARBA"/>
</dbReference>
<dbReference type="PROSITE" id="PS01036">
    <property type="entry name" value="HSP70_3"/>
    <property type="match status" value="1"/>
</dbReference>